<evidence type="ECO:0000313" key="10">
    <source>
        <dbReference type="EMBL" id="MBC5788126.1"/>
    </source>
</evidence>
<evidence type="ECO:0000256" key="5">
    <source>
        <dbReference type="ARBA" id="ARBA00023136"/>
    </source>
</evidence>
<feature type="domain" description="ABC3 transporter permease C-terminal" evidence="8">
    <location>
        <begin position="355"/>
        <end position="425"/>
    </location>
</feature>
<evidence type="ECO:0000259" key="9">
    <source>
        <dbReference type="Pfam" id="PF12704"/>
    </source>
</evidence>
<evidence type="ECO:0000256" key="4">
    <source>
        <dbReference type="ARBA" id="ARBA00022989"/>
    </source>
</evidence>
<keyword evidence="2" id="KW-1003">Cell membrane</keyword>
<comment type="caution">
    <text evidence="10">The sequence shown here is derived from an EMBL/GenBank/DDBJ whole genome shotgun (WGS) entry which is preliminary data.</text>
</comment>
<dbReference type="Proteomes" id="UP000649151">
    <property type="component" value="Unassembled WGS sequence"/>
</dbReference>
<dbReference type="PROSITE" id="PS51257">
    <property type="entry name" value="PROKAR_LIPOPROTEIN"/>
    <property type="match status" value="1"/>
</dbReference>
<evidence type="ECO:0000256" key="3">
    <source>
        <dbReference type="ARBA" id="ARBA00022692"/>
    </source>
</evidence>
<feature type="transmembrane region" description="Helical" evidence="7">
    <location>
        <begin position="395"/>
        <end position="421"/>
    </location>
</feature>
<feature type="region of interest" description="Disordered" evidence="6">
    <location>
        <begin position="120"/>
        <end position="140"/>
    </location>
</feature>
<dbReference type="PANTHER" id="PTHR30572:SF9">
    <property type="entry name" value="ABC TRANSPORTER PERMEASE PROTEIN"/>
    <property type="match status" value="1"/>
</dbReference>
<feature type="compositionally biased region" description="Low complexity" evidence="6">
    <location>
        <begin position="122"/>
        <end position="140"/>
    </location>
</feature>
<protein>
    <submittedName>
        <fullName evidence="10">ABC transporter permease</fullName>
    </submittedName>
</protein>
<name>A0ABR7ISJ8_9CLOT</name>
<dbReference type="InterPro" id="IPR025857">
    <property type="entry name" value="MacB_PCD"/>
</dbReference>
<dbReference type="Pfam" id="PF02687">
    <property type="entry name" value="FtsX"/>
    <property type="match status" value="1"/>
</dbReference>
<reference evidence="10 11" key="1">
    <citation type="submission" date="2020-08" db="EMBL/GenBank/DDBJ databases">
        <title>Genome public.</title>
        <authorList>
            <person name="Liu C."/>
            <person name="Sun Q."/>
        </authorList>
    </citation>
    <scope>NUCLEOTIDE SEQUENCE [LARGE SCALE GENOMIC DNA]</scope>
    <source>
        <strain evidence="10 11">NSJ-27</strain>
    </source>
</reference>
<dbReference type="RefSeq" id="WP_186996785.1">
    <property type="nucleotide sequence ID" value="NZ_JACOQK010000001.1"/>
</dbReference>
<evidence type="ECO:0000256" key="7">
    <source>
        <dbReference type="SAM" id="Phobius"/>
    </source>
</evidence>
<evidence type="ECO:0000256" key="2">
    <source>
        <dbReference type="ARBA" id="ARBA00022475"/>
    </source>
</evidence>
<proteinExistence type="predicted"/>
<gene>
    <name evidence="10" type="ORF">H8Z77_08860</name>
</gene>
<dbReference type="InterPro" id="IPR050250">
    <property type="entry name" value="Macrolide_Exporter_MacB"/>
</dbReference>
<sequence length="535" mass="57743">MLMIKNALISISRSKARNILIGIIVLVIAVSSCIALSIREAAESARKSGIENLEVTAQISVNRQAMMENMEQNGGDLKEMFQQTQELPLSELQNYATSNYVKDFYYTISSSLNGNDSLEAVTTQSETDTETTQQQPEGGMVMPGGNMNGEMIPPGGMGSQGDFTVIGYSSYSAMTSFVDGSCKISDGEIFDETTSDTVCIISDELAAYNEVSVGDTITLVNPNNEEETYSFTVTGIYTNSESAVNGIDMRGFQAASDPANQIYTTASSLQAILDQSNANAETSTDSTTGMELTTALRSQTSGTYAFSNVESYENFQQDVTAMGLSDDYTVVSTDVEQYEQSLVPLQNLSKFASYFVIVVLIIGGIILVVFSIFQIRERKYEIGVLTAIGMKKWKVAIQFIMEMFTVTLAAILIGTGIGAVLSVPTTNALLETQVTAQQEQQTQQQENFGMMGGIPMEGGQPGGQQPDSGVQPEEGGFTGFGQKVTNYVDEISSATNMTVVLELMGICILLTIVSSCVAVGFVMRYEPLKILTNRV</sequence>
<evidence type="ECO:0000259" key="8">
    <source>
        <dbReference type="Pfam" id="PF02687"/>
    </source>
</evidence>
<keyword evidence="4 7" id="KW-1133">Transmembrane helix</keyword>
<dbReference type="EMBL" id="JACOQK010000001">
    <property type="protein sequence ID" value="MBC5788126.1"/>
    <property type="molecule type" value="Genomic_DNA"/>
</dbReference>
<keyword evidence="3 7" id="KW-0812">Transmembrane</keyword>
<feature type="transmembrane region" description="Helical" evidence="7">
    <location>
        <begin position="351"/>
        <end position="375"/>
    </location>
</feature>
<feature type="transmembrane region" description="Helical" evidence="7">
    <location>
        <begin position="503"/>
        <end position="525"/>
    </location>
</feature>
<accession>A0ABR7ISJ8</accession>
<dbReference type="InterPro" id="IPR003838">
    <property type="entry name" value="ABC3_permease_C"/>
</dbReference>
<comment type="subcellular location">
    <subcellularLocation>
        <location evidence="1">Cell membrane</location>
        <topology evidence="1">Multi-pass membrane protein</topology>
    </subcellularLocation>
</comment>
<evidence type="ECO:0000256" key="1">
    <source>
        <dbReference type="ARBA" id="ARBA00004651"/>
    </source>
</evidence>
<organism evidence="10 11">
    <name type="scientific">Clostridium facile</name>
    <dbReference type="NCBI Taxonomy" id="2763035"/>
    <lineage>
        <taxon>Bacteria</taxon>
        <taxon>Bacillati</taxon>
        <taxon>Bacillota</taxon>
        <taxon>Clostridia</taxon>
        <taxon>Eubacteriales</taxon>
        <taxon>Clostridiaceae</taxon>
        <taxon>Clostridium</taxon>
    </lineage>
</organism>
<keyword evidence="11" id="KW-1185">Reference proteome</keyword>
<evidence type="ECO:0000313" key="11">
    <source>
        <dbReference type="Proteomes" id="UP000649151"/>
    </source>
</evidence>
<dbReference type="Pfam" id="PF12704">
    <property type="entry name" value="MacB_PCD"/>
    <property type="match status" value="1"/>
</dbReference>
<dbReference type="PANTHER" id="PTHR30572">
    <property type="entry name" value="MEMBRANE COMPONENT OF TRANSPORTER-RELATED"/>
    <property type="match status" value="1"/>
</dbReference>
<feature type="domain" description="MacB-like periplasmic core" evidence="9">
    <location>
        <begin position="24"/>
        <end position="275"/>
    </location>
</feature>
<keyword evidence="5 7" id="KW-0472">Membrane</keyword>
<evidence type="ECO:0000256" key="6">
    <source>
        <dbReference type="SAM" id="MobiDB-lite"/>
    </source>
</evidence>